<evidence type="ECO:0000313" key="4">
    <source>
        <dbReference type="Proteomes" id="UP000315750"/>
    </source>
</evidence>
<protein>
    <recommendedName>
        <fullName evidence="2">DUF6690 domain-containing protein</fullName>
    </recommendedName>
</protein>
<dbReference type="AlphaFoldDB" id="A0A518ANW1"/>
<organism evidence="3 4">
    <name type="scientific">Aeoliella mucimassa</name>
    <dbReference type="NCBI Taxonomy" id="2527972"/>
    <lineage>
        <taxon>Bacteria</taxon>
        <taxon>Pseudomonadati</taxon>
        <taxon>Planctomycetota</taxon>
        <taxon>Planctomycetia</taxon>
        <taxon>Pirellulales</taxon>
        <taxon>Lacipirellulaceae</taxon>
        <taxon>Aeoliella</taxon>
    </lineage>
</organism>
<reference evidence="3 4" key="1">
    <citation type="submission" date="2019-02" db="EMBL/GenBank/DDBJ databases">
        <title>Deep-cultivation of Planctomycetes and their phenomic and genomic characterization uncovers novel biology.</title>
        <authorList>
            <person name="Wiegand S."/>
            <person name="Jogler M."/>
            <person name="Boedeker C."/>
            <person name="Pinto D."/>
            <person name="Vollmers J."/>
            <person name="Rivas-Marin E."/>
            <person name="Kohn T."/>
            <person name="Peeters S.H."/>
            <person name="Heuer A."/>
            <person name="Rast P."/>
            <person name="Oberbeckmann S."/>
            <person name="Bunk B."/>
            <person name="Jeske O."/>
            <person name="Meyerdierks A."/>
            <person name="Storesund J.E."/>
            <person name="Kallscheuer N."/>
            <person name="Luecker S."/>
            <person name="Lage O.M."/>
            <person name="Pohl T."/>
            <person name="Merkel B.J."/>
            <person name="Hornburger P."/>
            <person name="Mueller R.-W."/>
            <person name="Bruemmer F."/>
            <person name="Labrenz M."/>
            <person name="Spormann A.M."/>
            <person name="Op den Camp H."/>
            <person name="Overmann J."/>
            <person name="Amann R."/>
            <person name="Jetten M.S.M."/>
            <person name="Mascher T."/>
            <person name="Medema M.H."/>
            <person name="Devos D.P."/>
            <person name="Kaster A.-K."/>
            <person name="Ovreas L."/>
            <person name="Rohde M."/>
            <person name="Galperin M.Y."/>
            <person name="Jogler C."/>
        </authorList>
    </citation>
    <scope>NUCLEOTIDE SEQUENCE [LARGE SCALE GENOMIC DNA]</scope>
    <source>
        <strain evidence="3 4">Pan181</strain>
    </source>
</reference>
<dbReference type="EMBL" id="CP036278">
    <property type="protein sequence ID" value="QDU56416.1"/>
    <property type="molecule type" value="Genomic_DNA"/>
</dbReference>
<sequence>MPPRPVMLAGLLGAAVGVPYVVDQADTWNVAPQAATAPGEPQLSAPVAAPAITVSDVAMPNSPGDQFYVSRAPLEGLPTYSLAEVLRIDVNKEWVYHRWARKSTGLSDVDLFGIRVPLVSGTRMTDVAGSLTYYFNRTGQADKIRLVGKTADTTELVNLLVQRYGFRPAPPRVAGEQLYQVRENNQVLSELRTWPESVLWATSPHDSFSLELEINRPGSGRYVKYPLPQLAAVEKPATSPPPPGLLGEEAKGPPQPVLPAESVVPSTENGTASSNAAKSSAPKDASAPKKQPVPQLRWPS</sequence>
<feature type="compositionally biased region" description="Low complexity" evidence="1">
    <location>
        <begin position="272"/>
        <end position="290"/>
    </location>
</feature>
<dbReference type="InterPro" id="IPR046512">
    <property type="entry name" value="DUF6690"/>
</dbReference>
<evidence type="ECO:0000313" key="3">
    <source>
        <dbReference type="EMBL" id="QDU56416.1"/>
    </source>
</evidence>
<feature type="domain" description="DUF6690" evidence="2">
    <location>
        <begin position="4"/>
        <end position="233"/>
    </location>
</feature>
<name>A0A518ANW1_9BACT</name>
<dbReference type="Pfam" id="PF20397">
    <property type="entry name" value="DUF6690"/>
    <property type="match status" value="1"/>
</dbReference>
<accession>A0A518ANW1</accession>
<dbReference type="Proteomes" id="UP000315750">
    <property type="component" value="Chromosome"/>
</dbReference>
<dbReference type="KEGG" id="amuc:Pan181_26250"/>
<gene>
    <name evidence="3" type="ORF">Pan181_26250</name>
</gene>
<feature type="region of interest" description="Disordered" evidence="1">
    <location>
        <begin position="233"/>
        <end position="300"/>
    </location>
</feature>
<proteinExistence type="predicted"/>
<evidence type="ECO:0000259" key="2">
    <source>
        <dbReference type="Pfam" id="PF20397"/>
    </source>
</evidence>
<evidence type="ECO:0000256" key="1">
    <source>
        <dbReference type="SAM" id="MobiDB-lite"/>
    </source>
</evidence>
<keyword evidence="4" id="KW-1185">Reference proteome</keyword>